<name>A0AAV4MPG3_CAEEX</name>
<comment type="caution">
    <text evidence="2">The sequence shown here is derived from an EMBL/GenBank/DDBJ whole genome shotgun (WGS) entry which is preliminary data.</text>
</comment>
<evidence type="ECO:0000313" key="3">
    <source>
        <dbReference type="Proteomes" id="UP001054945"/>
    </source>
</evidence>
<sequence length="181" mass="20644">MHVNDNIRHLKTTWTLNYSSRRRSGRIFQPTKHFPLLKLYSSSKESRLQGNQTFLAKTSKPRPPNRKRKKKISPGDLQKVGFAATDAVPKGFSGLFLPTTPRSYLSTQQSVSLFFKLYSSSKKNPVFARNPKLFLAKPDATASEPEKEKEKYRQGFVSTDAVPKILGMRYEVMHLGFLSPH</sequence>
<keyword evidence="3" id="KW-1185">Reference proteome</keyword>
<feature type="region of interest" description="Disordered" evidence="1">
    <location>
        <begin position="53"/>
        <end position="76"/>
    </location>
</feature>
<dbReference type="EMBL" id="BPLR01002497">
    <property type="protein sequence ID" value="GIX74326.1"/>
    <property type="molecule type" value="Genomic_DNA"/>
</dbReference>
<protein>
    <submittedName>
        <fullName evidence="2">Uncharacterized protein</fullName>
    </submittedName>
</protein>
<accession>A0AAV4MPG3</accession>
<dbReference type="Proteomes" id="UP001054945">
    <property type="component" value="Unassembled WGS sequence"/>
</dbReference>
<dbReference type="AlphaFoldDB" id="A0AAV4MPG3"/>
<evidence type="ECO:0000256" key="1">
    <source>
        <dbReference type="SAM" id="MobiDB-lite"/>
    </source>
</evidence>
<feature type="compositionally biased region" description="Basic residues" evidence="1">
    <location>
        <begin position="59"/>
        <end position="72"/>
    </location>
</feature>
<gene>
    <name evidence="2" type="ORF">CEXT_46571</name>
</gene>
<evidence type="ECO:0000313" key="2">
    <source>
        <dbReference type="EMBL" id="GIX74326.1"/>
    </source>
</evidence>
<proteinExistence type="predicted"/>
<organism evidence="2 3">
    <name type="scientific">Caerostris extrusa</name>
    <name type="common">Bark spider</name>
    <name type="synonym">Caerostris bankana</name>
    <dbReference type="NCBI Taxonomy" id="172846"/>
    <lineage>
        <taxon>Eukaryota</taxon>
        <taxon>Metazoa</taxon>
        <taxon>Ecdysozoa</taxon>
        <taxon>Arthropoda</taxon>
        <taxon>Chelicerata</taxon>
        <taxon>Arachnida</taxon>
        <taxon>Araneae</taxon>
        <taxon>Araneomorphae</taxon>
        <taxon>Entelegynae</taxon>
        <taxon>Araneoidea</taxon>
        <taxon>Araneidae</taxon>
        <taxon>Caerostris</taxon>
    </lineage>
</organism>
<reference evidence="2 3" key="1">
    <citation type="submission" date="2021-06" db="EMBL/GenBank/DDBJ databases">
        <title>Caerostris extrusa draft genome.</title>
        <authorList>
            <person name="Kono N."/>
            <person name="Arakawa K."/>
        </authorList>
    </citation>
    <scope>NUCLEOTIDE SEQUENCE [LARGE SCALE GENOMIC DNA]</scope>
</reference>